<keyword evidence="1" id="KW-0547">Nucleotide-binding</keyword>
<evidence type="ECO:0000256" key="3">
    <source>
        <dbReference type="ARBA" id="ARBA00022806"/>
    </source>
</evidence>
<accession>A0A382GNR3</accession>
<keyword evidence="2" id="KW-0378">Hydrolase</keyword>
<protein>
    <recommendedName>
        <fullName evidence="5">UvrD-like helicase ATP-binding domain-containing protein</fullName>
    </recommendedName>
</protein>
<dbReference type="AlphaFoldDB" id="A0A382GNR3"/>
<dbReference type="GO" id="GO:0016787">
    <property type="term" value="F:hydrolase activity"/>
    <property type="evidence" value="ECO:0007669"/>
    <property type="project" value="UniProtKB-KW"/>
</dbReference>
<name>A0A382GNR3_9ZZZZ</name>
<proteinExistence type="predicted"/>
<dbReference type="GO" id="GO:0003677">
    <property type="term" value="F:DNA binding"/>
    <property type="evidence" value="ECO:0007669"/>
    <property type="project" value="InterPro"/>
</dbReference>
<dbReference type="PANTHER" id="PTHR11070">
    <property type="entry name" value="UVRD / RECB / PCRA DNA HELICASE FAMILY MEMBER"/>
    <property type="match status" value="1"/>
</dbReference>
<dbReference type="GO" id="GO:0000725">
    <property type="term" value="P:recombinational repair"/>
    <property type="evidence" value="ECO:0007669"/>
    <property type="project" value="TreeGrafter"/>
</dbReference>
<feature type="non-terminal residue" evidence="6">
    <location>
        <position position="83"/>
    </location>
</feature>
<dbReference type="InterPro" id="IPR014016">
    <property type="entry name" value="UvrD-like_ATP-bd"/>
</dbReference>
<dbReference type="InterPro" id="IPR027417">
    <property type="entry name" value="P-loop_NTPase"/>
</dbReference>
<evidence type="ECO:0000256" key="2">
    <source>
        <dbReference type="ARBA" id="ARBA00022801"/>
    </source>
</evidence>
<dbReference type="EMBL" id="UINC01056575">
    <property type="protein sequence ID" value="SVB76768.1"/>
    <property type="molecule type" value="Genomic_DNA"/>
</dbReference>
<keyword evidence="3" id="KW-0347">Helicase</keyword>
<dbReference type="InterPro" id="IPR000212">
    <property type="entry name" value="DNA_helicase_UvrD/REP"/>
</dbReference>
<evidence type="ECO:0000256" key="1">
    <source>
        <dbReference type="ARBA" id="ARBA00022741"/>
    </source>
</evidence>
<dbReference type="Gene3D" id="3.40.50.300">
    <property type="entry name" value="P-loop containing nucleotide triphosphate hydrolases"/>
    <property type="match status" value="1"/>
</dbReference>
<dbReference type="SUPFAM" id="SSF52540">
    <property type="entry name" value="P-loop containing nucleoside triphosphate hydrolases"/>
    <property type="match status" value="1"/>
</dbReference>
<sequence>MPSGITPNPDQQAAITHQPGPLMILAGAGTGKTFTLLHRIRHLISTNQIHPEHVLLLTFTEKATAEAKETIRNILGEKAESIF</sequence>
<dbReference type="PROSITE" id="PS51198">
    <property type="entry name" value="UVRD_HELICASE_ATP_BIND"/>
    <property type="match status" value="1"/>
</dbReference>
<dbReference type="GO" id="GO:0005829">
    <property type="term" value="C:cytosol"/>
    <property type="evidence" value="ECO:0007669"/>
    <property type="project" value="TreeGrafter"/>
</dbReference>
<dbReference type="GO" id="GO:0043138">
    <property type="term" value="F:3'-5' DNA helicase activity"/>
    <property type="evidence" value="ECO:0007669"/>
    <property type="project" value="TreeGrafter"/>
</dbReference>
<dbReference type="Pfam" id="PF00580">
    <property type="entry name" value="UvrD-helicase"/>
    <property type="match status" value="1"/>
</dbReference>
<evidence type="ECO:0000313" key="6">
    <source>
        <dbReference type="EMBL" id="SVB76768.1"/>
    </source>
</evidence>
<dbReference type="GO" id="GO:0005524">
    <property type="term" value="F:ATP binding"/>
    <property type="evidence" value="ECO:0007669"/>
    <property type="project" value="UniProtKB-KW"/>
</dbReference>
<evidence type="ECO:0000259" key="5">
    <source>
        <dbReference type="PROSITE" id="PS51198"/>
    </source>
</evidence>
<organism evidence="6">
    <name type="scientific">marine metagenome</name>
    <dbReference type="NCBI Taxonomy" id="408172"/>
    <lineage>
        <taxon>unclassified sequences</taxon>
        <taxon>metagenomes</taxon>
        <taxon>ecological metagenomes</taxon>
    </lineage>
</organism>
<reference evidence="6" key="1">
    <citation type="submission" date="2018-05" db="EMBL/GenBank/DDBJ databases">
        <authorList>
            <person name="Lanie J.A."/>
            <person name="Ng W.-L."/>
            <person name="Kazmierczak K.M."/>
            <person name="Andrzejewski T.M."/>
            <person name="Davidsen T.M."/>
            <person name="Wayne K.J."/>
            <person name="Tettelin H."/>
            <person name="Glass J.I."/>
            <person name="Rusch D."/>
            <person name="Podicherti R."/>
            <person name="Tsui H.-C.T."/>
            <person name="Winkler M.E."/>
        </authorList>
    </citation>
    <scope>NUCLEOTIDE SEQUENCE</scope>
</reference>
<evidence type="ECO:0000256" key="4">
    <source>
        <dbReference type="ARBA" id="ARBA00022840"/>
    </source>
</evidence>
<keyword evidence="4" id="KW-0067">ATP-binding</keyword>
<feature type="domain" description="UvrD-like helicase ATP-binding" evidence="5">
    <location>
        <begin position="5"/>
        <end position="83"/>
    </location>
</feature>
<gene>
    <name evidence="6" type="ORF">METZ01_LOCUS229622</name>
</gene>
<dbReference type="PANTHER" id="PTHR11070:SF2">
    <property type="entry name" value="ATP-DEPENDENT DNA HELICASE SRS2"/>
    <property type="match status" value="1"/>
</dbReference>